<accession>A0A9X6WYQ8</accession>
<comment type="caution">
    <text evidence="1">The sequence shown here is derived from an EMBL/GenBank/DDBJ whole genome shotgun (WGS) entry which is preliminary data.</text>
</comment>
<dbReference type="SUPFAM" id="SSF103032">
    <property type="entry name" value="Hypothetical protein YwqG"/>
    <property type="match status" value="1"/>
</dbReference>
<dbReference type="InterPro" id="IPR015315">
    <property type="entry name" value="DUF1963"/>
</dbReference>
<dbReference type="InterPro" id="IPR035948">
    <property type="entry name" value="YwqG-like_sf"/>
</dbReference>
<reference evidence="1 2" key="1">
    <citation type="submission" date="2017-09" db="EMBL/GenBank/DDBJ databases">
        <title>Large-scale bioinformatics analysis of Bacillus genomes uncovers conserved roles of natural products in bacterial physiology.</title>
        <authorList>
            <consortium name="Agbiome Team Llc"/>
            <person name="Bleich R.M."/>
            <person name="Grubbs K.J."/>
            <person name="Santa Maria K.C."/>
            <person name="Allen S.E."/>
            <person name="Farag S."/>
            <person name="Shank E.A."/>
            <person name="Bowers A."/>
        </authorList>
    </citation>
    <scope>NUCLEOTIDE SEQUENCE [LARGE SCALE GENOMIC DNA]</scope>
    <source>
        <strain evidence="1 2">AFS083741</strain>
    </source>
</reference>
<dbReference type="Proteomes" id="UP000224413">
    <property type="component" value="Unassembled WGS sequence"/>
</dbReference>
<dbReference type="PANTHER" id="PTHR36436">
    <property type="entry name" value="SLL5081 PROTEIN"/>
    <property type="match status" value="1"/>
</dbReference>
<evidence type="ECO:0000313" key="2">
    <source>
        <dbReference type="Proteomes" id="UP000224413"/>
    </source>
</evidence>
<sequence>MNKKIEVLIEVLIDKYELTHLKEELINTVFPCIKVVPKQQGTVAIGSSKMGGVPDLPALFEYPKHKGNPLQFIAQFNLSDLQNVGMDHNLPKTGMLYFFCIENYFEENVNLTEAGRVLYYDVPVEQLRRENEIQAKYNQCAITFELTYKLPELFIEDEADSDRFLQLLEELIPDNYDNHQMFGEPFSVQEEVLYETGEYMGVDPQQMTLLFQIDSDHKNCNMVWGELGMLYFCISNEDLKNQRFENTCCVLQTC</sequence>
<dbReference type="EMBL" id="NUWJ01000206">
    <property type="protein sequence ID" value="PFK12196.1"/>
    <property type="molecule type" value="Genomic_DNA"/>
</dbReference>
<dbReference type="AlphaFoldDB" id="A0A9X6WYQ8"/>
<dbReference type="PANTHER" id="PTHR36436:SF6">
    <property type="entry name" value="SLL5081 PROTEIN"/>
    <property type="match status" value="1"/>
</dbReference>
<dbReference type="Gene3D" id="2.30.320.10">
    <property type="entry name" value="YwqG-like"/>
    <property type="match status" value="1"/>
</dbReference>
<name>A0A9X6WYQ8_BACCE</name>
<gene>
    <name evidence="1" type="ORF">COI98_22305</name>
</gene>
<protein>
    <submittedName>
        <fullName evidence="1">Cytoplasmic protein</fullName>
    </submittedName>
</protein>
<dbReference type="Pfam" id="PF09234">
    <property type="entry name" value="DUF1963"/>
    <property type="match status" value="1"/>
</dbReference>
<proteinExistence type="predicted"/>
<organism evidence="1 2">
    <name type="scientific">Bacillus cereus</name>
    <dbReference type="NCBI Taxonomy" id="1396"/>
    <lineage>
        <taxon>Bacteria</taxon>
        <taxon>Bacillati</taxon>
        <taxon>Bacillota</taxon>
        <taxon>Bacilli</taxon>
        <taxon>Bacillales</taxon>
        <taxon>Bacillaceae</taxon>
        <taxon>Bacillus</taxon>
        <taxon>Bacillus cereus group</taxon>
    </lineage>
</organism>
<evidence type="ECO:0000313" key="1">
    <source>
        <dbReference type="EMBL" id="PFK12196.1"/>
    </source>
</evidence>